<dbReference type="EMBL" id="JASBWT010000019">
    <property type="protein sequence ID" value="KAJ9096352.1"/>
    <property type="molecule type" value="Genomic_DNA"/>
</dbReference>
<protein>
    <submittedName>
        <fullName evidence="1">Uncharacterized protein</fullName>
    </submittedName>
</protein>
<evidence type="ECO:0000313" key="2">
    <source>
        <dbReference type="Proteomes" id="UP001227268"/>
    </source>
</evidence>
<accession>A0ACC2VAP1</accession>
<dbReference type="Proteomes" id="UP001227268">
    <property type="component" value="Unassembled WGS sequence"/>
</dbReference>
<reference evidence="1" key="1">
    <citation type="submission" date="2023-04" db="EMBL/GenBank/DDBJ databases">
        <title>Draft Genome sequencing of Naganishia species isolated from polar environments using Oxford Nanopore Technology.</title>
        <authorList>
            <person name="Leo P."/>
            <person name="Venkateswaran K."/>
        </authorList>
    </citation>
    <scope>NUCLEOTIDE SEQUENCE</scope>
    <source>
        <strain evidence="1">MNA-CCFEE 5423</strain>
    </source>
</reference>
<evidence type="ECO:0000313" key="1">
    <source>
        <dbReference type="EMBL" id="KAJ9096352.1"/>
    </source>
</evidence>
<organism evidence="1 2">
    <name type="scientific">Naganishia friedmannii</name>
    <dbReference type="NCBI Taxonomy" id="89922"/>
    <lineage>
        <taxon>Eukaryota</taxon>
        <taxon>Fungi</taxon>
        <taxon>Dikarya</taxon>
        <taxon>Basidiomycota</taxon>
        <taxon>Agaricomycotina</taxon>
        <taxon>Tremellomycetes</taxon>
        <taxon>Filobasidiales</taxon>
        <taxon>Filobasidiaceae</taxon>
        <taxon>Naganishia</taxon>
    </lineage>
</organism>
<sequence>MRFKISTHPPLTLARAWFPLPPPVNEANRATTSSESSQTIRDLKHHLSVAFPTVKAYGASAEEMVLEVDGFELLEDSRLVDLGLTASDIIDVKIKQGVVRAGKKRKTEVIDAHEDVPTQQSAKKRKTLTGEASRVLKTALKTTKESRKQAKKQKSAEKKSSKSEEKERRKVEREKRKEETVKPKESTSNKLEPQPATSSKKTLPLNAIPSVPSVATKGPTTLLTSACLPSQAGSKRKHGDVIVETVNSDSDSDSDSESTASSSSSSSSSASSSPSSESSSSSSCSSSASSDDEVVIIKSKTPVQGSTSATKAPQTITGNSTAERFPVLLEPKQTGNPPVPPGQGSEKTRERNLRRKLLRQAVRQKSHPSQNQTGSSSPSSVTTTRSEAPAILTGTTSDAVQLLPIPTSSANRNKNKAYMKGMEGVSGKRTVFEHENKVEGEADGYAADVSMSVQEESATPYKPLNTSTIPPSKKSVTKRPSVDTLLDRVKTLVSNPTPVTPINTRKAEPPTSIQSTSVQNSTSKSKRPHSSTRPKFTAPSSLDTLPPNMFVTSVYFPWPHGRKQGKGKDSQRTREAEGRPEEESYDTSVAYDPREGDADNMTAYTTIPENVAPSAATNPVPSLPALGKGVNHQTEREKKRRAYLLGREYISPADNEGEDGVEEELVDAQMSGLCSQVPGDAVAPAEDLETLWCRADTAWEELSVITMGNLDQLKEGSLLAWKALEMDFTTFTPEIKVKLGKIQVVKTSSSDESTDRLYQVHVLKRPDAEDVDDDVEENLAVDTASMIAGDYRLLR</sequence>
<gene>
    <name evidence="1" type="ORF">QFC21_005173</name>
</gene>
<name>A0ACC2VAP1_9TREE</name>
<keyword evidence="2" id="KW-1185">Reference proteome</keyword>
<comment type="caution">
    <text evidence="1">The sequence shown here is derived from an EMBL/GenBank/DDBJ whole genome shotgun (WGS) entry which is preliminary data.</text>
</comment>
<proteinExistence type="predicted"/>